<feature type="transmembrane region" description="Helical" evidence="1">
    <location>
        <begin position="71"/>
        <end position="91"/>
    </location>
</feature>
<gene>
    <name evidence="2" type="ORF">Lsai_1059</name>
</gene>
<feature type="transmembrane region" description="Helical" evidence="1">
    <location>
        <begin position="130"/>
        <end position="149"/>
    </location>
</feature>
<comment type="caution">
    <text evidence="2">The sequence shown here is derived from an EMBL/GenBank/DDBJ whole genome shotgun (WGS) entry which is preliminary data.</text>
</comment>
<dbReference type="GO" id="GO:0005886">
    <property type="term" value="C:plasma membrane"/>
    <property type="evidence" value="ECO:0007669"/>
    <property type="project" value="TreeGrafter"/>
</dbReference>
<evidence type="ECO:0000256" key="1">
    <source>
        <dbReference type="SAM" id="Phobius"/>
    </source>
</evidence>
<dbReference type="Pfam" id="PF03729">
    <property type="entry name" value="DUF308"/>
    <property type="match status" value="1"/>
</dbReference>
<name>A0A0W0YNT8_9GAMM</name>
<keyword evidence="1" id="KW-1133">Transmembrane helix</keyword>
<dbReference type="PANTHER" id="PTHR34989">
    <property type="entry name" value="PROTEIN HDED"/>
    <property type="match status" value="1"/>
</dbReference>
<evidence type="ECO:0000313" key="3">
    <source>
        <dbReference type="Proteomes" id="UP000054621"/>
    </source>
</evidence>
<reference evidence="2 3" key="1">
    <citation type="submission" date="2015-11" db="EMBL/GenBank/DDBJ databases">
        <title>Genomic analysis of 38 Legionella species identifies large and diverse effector repertoires.</title>
        <authorList>
            <person name="Burstein D."/>
            <person name="Amaro F."/>
            <person name="Zusman T."/>
            <person name="Lifshitz Z."/>
            <person name="Cohen O."/>
            <person name="Gilbert J.A."/>
            <person name="Pupko T."/>
            <person name="Shuman H.A."/>
            <person name="Segal G."/>
        </authorList>
    </citation>
    <scope>NUCLEOTIDE SEQUENCE [LARGE SCALE GENOMIC DNA]</scope>
    <source>
        <strain evidence="2 3">Mt.St.Helens-4</strain>
    </source>
</reference>
<keyword evidence="1" id="KW-0812">Transmembrane</keyword>
<dbReference type="eggNOG" id="COG3247">
    <property type="taxonomic scope" value="Bacteria"/>
</dbReference>
<dbReference type="Proteomes" id="UP000054621">
    <property type="component" value="Unassembled WGS sequence"/>
</dbReference>
<proteinExistence type="predicted"/>
<dbReference type="OrthoDB" id="9815400at2"/>
<organism evidence="2 3">
    <name type="scientific">Legionella sainthelensi</name>
    <dbReference type="NCBI Taxonomy" id="28087"/>
    <lineage>
        <taxon>Bacteria</taxon>
        <taxon>Pseudomonadati</taxon>
        <taxon>Pseudomonadota</taxon>
        <taxon>Gammaproteobacteria</taxon>
        <taxon>Legionellales</taxon>
        <taxon>Legionellaceae</taxon>
        <taxon>Legionella</taxon>
    </lineage>
</organism>
<protein>
    <submittedName>
        <fullName evidence="2">Acid-resistance membrane protein</fullName>
    </submittedName>
</protein>
<keyword evidence="1" id="KW-0472">Membrane</keyword>
<dbReference type="AlphaFoldDB" id="A0A0W0YNT8"/>
<dbReference type="PANTHER" id="PTHR34989:SF1">
    <property type="entry name" value="PROTEIN HDED"/>
    <property type="match status" value="1"/>
</dbReference>
<dbReference type="RefSeq" id="WP_035905992.1">
    <property type="nucleotide sequence ID" value="NZ_CAAAJE010000011.1"/>
</dbReference>
<dbReference type="InterPro" id="IPR052712">
    <property type="entry name" value="Acid_resist_chaperone_HdeD"/>
</dbReference>
<feature type="transmembrane region" description="Helical" evidence="1">
    <location>
        <begin position="44"/>
        <end position="64"/>
    </location>
</feature>
<dbReference type="EMBL" id="LNYV01000013">
    <property type="protein sequence ID" value="KTD58452.1"/>
    <property type="molecule type" value="Genomic_DNA"/>
</dbReference>
<dbReference type="STRING" id="28087.Lsai_1059"/>
<feature type="transmembrane region" description="Helical" evidence="1">
    <location>
        <begin position="16"/>
        <end position="38"/>
    </location>
</feature>
<evidence type="ECO:0000313" key="2">
    <source>
        <dbReference type="EMBL" id="KTD58452.1"/>
    </source>
</evidence>
<dbReference type="PATRIC" id="fig|28087.4.peg.1123"/>
<sequence>MTKNGMNMPNTLRHNWGWLLGLGILLVFLGFIGLSMVIGLTLVSMYFFAALLIVSALSHFIDIFKHQDWQGIFWQAIIAFLYLIGAVIVFYDPFLASTLITALLAIVLIIIGITRIVLALSLKSTQGWGWLLFAGITAIILGLLILIQWPISGLWVIGMFIAIDMIINGWTYIFIALGVRASLS</sequence>
<feature type="transmembrane region" description="Helical" evidence="1">
    <location>
        <begin position="155"/>
        <end position="179"/>
    </location>
</feature>
<feature type="transmembrane region" description="Helical" evidence="1">
    <location>
        <begin position="97"/>
        <end position="118"/>
    </location>
</feature>
<accession>A0A0W0YNT8</accession>
<dbReference type="InterPro" id="IPR005325">
    <property type="entry name" value="DUF308_memb"/>
</dbReference>